<evidence type="ECO:0000313" key="1">
    <source>
        <dbReference type="EMBL" id="DAE92303.1"/>
    </source>
</evidence>
<proteinExistence type="predicted"/>
<protein>
    <submittedName>
        <fullName evidence="1">Uncharacterized protein</fullName>
    </submittedName>
</protein>
<dbReference type="EMBL" id="BK057796">
    <property type="protein sequence ID" value="DAE92303.1"/>
    <property type="molecule type" value="Genomic_DNA"/>
</dbReference>
<name>A0A8S5RS42_9CAUD</name>
<organism evidence="1">
    <name type="scientific">Siphoviridae sp. ctFBb37</name>
    <dbReference type="NCBI Taxonomy" id="2827565"/>
    <lineage>
        <taxon>Viruses</taxon>
        <taxon>Duplodnaviria</taxon>
        <taxon>Heunggongvirae</taxon>
        <taxon>Uroviricota</taxon>
        <taxon>Caudoviricetes</taxon>
    </lineage>
</organism>
<sequence length="39" mass="4384">MSVPILWIWDEAAQKYVPLPAVGQTVRLSSGLSWRADNQ</sequence>
<accession>A0A8S5RS42</accession>
<reference evidence="1" key="1">
    <citation type="journal article" date="2021" name="Proc. Natl. Acad. Sci. U.S.A.">
        <title>A Catalog of Tens of Thousands of Viruses from Human Metagenomes Reveals Hidden Associations with Chronic Diseases.</title>
        <authorList>
            <person name="Tisza M.J."/>
            <person name="Buck C.B."/>
        </authorList>
    </citation>
    <scope>NUCLEOTIDE SEQUENCE</scope>
    <source>
        <strain evidence="1">CtFBb37</strain>
    </source>
</reference>